<protein>
    <recommendedName>
        <fullName evidence="2">ribonuclease H</fullName>
        <ecNumber evidence="2">3.1.26.4</ecNumber>
    </recommendedName>
</protein>
<evidence type="ECO:0000256" key="7">
    <source>
        <dbReference type="ARBA" id="ARBA00022801"/>
    </source>
</evidence>
<dbReference type="Pfam" id="PF00078">
    <property type="entry name" value="RVT_1"/>
    <property type="match status" value="1"/>
</dbReference>
<dbReference type="AlphaFoldDB" id="A0A093EQ08"/>
<dbReference type="SUPFAM" id="SSF56672">
    <property type="entry name" value="DNA/RNA polymerases"/>
    <property type="match status" value="1"/>
</dbReference>
<sequence>QQKVAILQQLVQEQLQAGHIQPSTSPWNTPVFVIPKKSGKWRLLRDLQRINEVMEDMGPLQSGLPSPTMIPEGWNILVIDLKDCFFTIPIHPDDSVRFAFSVPTTNKQGPVQRYQWVVLPQGMKNSLTVCQIYVDIALRPFREKYPQLLVYHHMDDMLIAGKDNTDQIKQELCNMLKDYQLQIAPEKVQSVATWKYLGWKILDHTIELQKV</sequence>
<evidence type="ECO:0000313" key="11">
    <source>
        <dbReference type="Proteomes" id="UP000054190"/>
    </source>
</evidence>
<evidence type="ECO:0000256" key="3">
    <source>
        <dbReference type="ARBA" id="ARBA00022679"/>
    </source>
</evidence>
<dbReference type="GO" id="GO:0003964">
    <property type="term" value="F:RNA-directed DNA polymerase activity"/>
    <property type="evidence" value="ECO:0007669"/>
    <property type="project" value="UniProtKB-KW"/>
</dbReference>
<evidence type="ECO:0000313" key="10">
    <source>
        <dbReference type="EMBL" id="KFV42071.1"/>
    </source>
</evidence>
<keyword evidence="3" id="KW-0808">Transferase</keyword>
<dbReference type="GO" id="GO:0035613">
    <property type="term" value="F:RNA stem-loop binding"/>
    <property type="evidence" value="ECO:0007669"/>
    <property type="project" value="TreeGrafter"/>
</dbReference>
<dbReference type="InterPro" id="IPR043128">
    <property type="entry name" value="Rev_trsase/Diguanyl_cyclase"/>
</dbReference>
<evidence type="ECO:0000256" key="2">
    <source>
        <dbReference type="ARBA" id="ARBA00012180"/>
    </source>
</evidence>
<evidence type="ECO:0000256" key="6">
    <source>
        <dbReference type="ARBA" id="ARBA00022759"/>
    </source>
</evidence>
<dbReference type="InterPro" id="IPR000477">
    <property type="entry name" value="RT_dom"/>
</dbReference>
<dbReference type="Gene3D" id="3.30.70.270">
    <property type="match status" value="1"/>
</dbReference>
<dbReference type="PANTHER" id="PTHR41694:SF3">
    <property type="entry name" value="RNA-DIRECTED DNA POLYMERASE-RELATED"/>
    <property type="match status" value="1"/>
</dbReference>
<name>A0A093EQ08_TYTAL</name>
<dbReference type="PANTHER" id="PTHR41694">
    <property type="entry name" value="ENDOGENOUS RETROVIRUS GROUP K MEMBER POL PROTEIN"/>
    <property type="match status" value="1"/>
</dbReference>
<dbReference type="PROSITE" id="PS50878">
    <property type="entry name" value="RT_POL"/>
    <property type="match status" value="1"/>
</dbReference>
<dbReference type="Gene3D" id="3.10.10.10">
    <property type="entry name" value="HIV Type 1 Reverse Transcriptase, subunit A, domain 1"/>
    <property type="match status" value="1"/>
</dbReference>
<keyword evidence="7" id="KW-0378">Hydrolase</keyword>
<dbReference type="EMBL" id="KK367981">
    <property type="protein sequence ID" value="KFV42071.1"/>
    <property type="molecule type" value="Genomic_DNA"/>
</dbReference>
<evidence type="ECO:0000256" key="5">
    <source>
        <dbReference type="ARBA" id="ARBA00022722"/>
    </source>
</evidence>
<dbReference type="EC" id="3.1.26.4" evidence="2"/>
<accession>A0A093EQ08</accession>
<evidence type="ECO:0000256" key="4">
    <source>
        <dbReference type="ARBA" id="ARBA00022695"/>
    </source>
</evidence>
<keyword evidence="8" id="KW-0695">RNA-directed DNA polymerase</keyword>
<gene>
    <name evidence="10" type="ORF">N341_11477</name>
</gene>
<keyword evidence="6" id="KW-0255">Endonuclease</keyword>
<dbReference type="InterPro" id="IPR043502">
    <property type="entry name" value="DNA/RNA_pol_sf"/>
</dbReference>
<evidence type="ECO:0000259" key="9">
    <source>
        <dbReference type="PROSITE" id="PS50878"/>
    </source>
</evidence>
<feature type="non-terminal residue" evidence="10">
    <location>
        <position position="211"/>
    </location>
</feature>
<reference evidence="10 11" key="1">
    <citation type="submission" date="2014-04" db="EMBL/GenBank/DDBJ databases">
        <title>Genome evolution of avian class.</title>
        <authorList>
            <person name="Zhang G."/>
            <person name="Li C."/>
        </authorList>
    </citation>
    <scope>NUCLEOTIDE SEQUENCE [LARGE SCALE GENOMIC DNA]</scope>
    <source>
        <strain evidence="10">BGI_N341</strain>
    </source>
</reference>
<proteinExistence type="inferred from homology"/>
<keyword evidence="4" id="KW-0548">Nucleotidyltransferase</keyword>
<evidence type="ECO:0000256" key="1">
    <source>
        <dbReference type="ARBA" id="ARBA00010879"/>
    </source>
</evidence>
<keyword evidence="11" id="KW-1185">Reference proteome</keyword>
<evidence type="ECO:0000256" key="8">
    <source>
        <dbReference type="ARBA" id="ARBA00022918"/>
    </source>
</evidence>
<feature type="domain" description="Reverse transcriptase" evidence="9">
    <location>
        <begin position="15"/>
        <end position="201"/>
    </location>
</feature>
<dbReference type="GO" id="GO:0004523">
    <property type="term" value="F:RNA-DNA hybrid ribonuclease activity"/>
    <property type="evidence" value="ECO:0007669"/>
    <property type="project" value="UniProtKB-EC"/>
</dbReference>
<dbReference type="Proteomes" id="UP000054190">
    <property type="component" value="Unassembled WGS sequence"/>
</dbReference>
<organism evidence="10 11">
    <name type="scientific">Tyto alba</name>
    <name type="common">Barn owl</name>
    <dbReference type="NCBI Taxonomy" id="56313"/>
    <lineage>
        <taxon>Eukaryota</taxon>
        <taxon>Metazoa</taxon>
        <taxon>Chordata</taxon>
        <taxon>Craniata</taxon>
        <taxon>Vertebrata</taxon>
        <taxon>Euteleostomi</taxon>
        <taxon>Archelosauria</taxon>
        <taxon>Archosauria</taxon>
        <taxon>Dinosauria</taxon>
        <taxon>Saurischia</taxon>
        <taxon>Theropoda</taxon>
        <taxon>Coelurosauria</taxon>
        <taxon>Aves</taxon>
        <taxon>Neognathae</taxon>
        <taxon>Neoaves</taxon>
        <taxon>Telluraves</taxon>
        <taxon>Strigiformes</taxon>
        <taxon>Tytonidae</taxon>
        <taxon>Tyto</taxon>
    </lineage>
</organism>
<keyword evidence="5" id="KW-0540">Nuclease</keyword>
<comment type="similarity">
    <text evidence="1">Belongs to the beta type-B retroviral polymerase family. HERV class-II K(HML-2) pol subfamily.</text>
</comment>
<feature type="non-terminal residue" evidence="10">
    <location>
        <position position="1"/>
    </location>
</feature>